<dbReference type="Gene3D" id="3.90.660.10">
    <property type="match status" value="2"/>
</dbReference>
<dbReference type="InterPro" id="IPR002937">
    <property type="entry name" value="Amino_oxidase"/>
</dbReference>
<evidence type="ECO:0000313" key="3">
    <source>
        <dbReference type="Proteomes" id="UP000654257"/>
    </source>
</evidence>
<dbReference type="AlphaFoldDB" id="A0A917D7G9"/>
<keyword evidence="3" id="KW-1185">Reference proteome</keyword>
<dbReference type="EMBL" id="BMCU01000003">
    <property type="protein sequence ID" value="GGG13717.1"/>
    <property type="molecule type" value="Genomic_DNA"/>
</dbReference>
<dbReference type="GO" id="GO:0016491">
    <property type="term" value="F:oxidoreductase activity"/>
    <property type="evidence" value="ECO:0007669"/>
    <property type="project" value="InterPro"/>
</dbReference>
<reference evidence="2" key="1">
    <citation type="journal article" date="2014" name="Int. J. Syst. Evol. Microbiol.">
        <title>Complete genome sequence of Corynebacterium casei LMG S-19264T (=DSM 44701T), isolated from a smear-ripened cheese.</title>
        <authorList>
            <consortium name="US DOE Joint Genome Institute (JGI-PGF)"/>
            <person name="Walter F."/>
            <person name="Albersmeier A."/>
            <person name="Kalinowski J."/>
            <person name="Ruckert C."/>
        </authorList>
    </citation>
    <scope>NUCLEOTIDE SEQUENCE</scope>
    <source>
        <strain evidence="2">CCM 7905</strain>
    </source>
</reference>
<dbReference type="SUPFAM" id="SSF51905">
    <property type="entry name" value="FAD/NAD(P)-binding domain"/>
    <property type="match status" value="1"/>
</dbReference>
<dbReference type="Pfam" id="PF13450">
    <property type="entry name" value="NAD_binding_8"/>
    <property type="match status" value="1"/>
</dbReference>
<dbReference type="PANTHER" id="PTHR16128:SF5">
    <property type="entry name" value="FAD_NAD(P)-BINDING OXIDOREDUCTASE FAMILY PROTEIN"/>
    <property type="match status" value="1"/>
</dbReference>
<feature type="domain" description="Amine oxidase" evidence="1">
    <location>
        <begin position="133"/>
        <end position="293"/>
    </location>
</feature>
<dbReference type="PANTHER" id="PTHR16128">
    <property type="entry name" value="FAD/NAD(P)-BINDING OXIDOREDUCTASE FAMILY PROTEIN"/>
    <property type="match status" value="1"/>
</dbReference>
<dbReference type="Proteomes" id="UP000654257">
    <property type="component" value="Unassembled WGS sequence"/>
</dbReference>
<evidence type="ECO:0000259" key="1">
    <source>
        <dbReference type="Pfam" id="PF01593"/>
    </source>
</evidence>
<reference evidence="2" key="2">
    <citation type="submission" date="2020-09" db="EMBL/GenBank/DDBJ databases">
        <authorList>
            <person name="Sun Q."/>
            <person name="Sedlacek I."/>
        </authorList>
    </citation>
    <scope>NUCLEOTIDE SEQUENCE</scope>
    <source>
        <strain evidence="2">CCM 7905</strain>
    </source>
</reference>
<sequence length="303" mass="31964">MTTPHVTVVGAGIAGAACAVALRDAGLAVRIVDRGRAPGGRMASPELHGRRVDTGAGYFTVKDDGFASIVDGWAKAGLAHEWTDTFGVVAAGSDPETKTGPMRWATANGLRSLVRSLLDGFDVVTETIDHLPDGDVVIAMPDPQAARLVSVPDAVDYDPVIAVVAEFGSRAWPFENAAFVNDHPDINFVADDGARRGDGAPVLVAHTTAERAGKHLDDPQSAIDPVLRALKDVLDVADPVWTHAHRWTFAKPAAQHESSFGYSRENGRIIGFAGDQWCPSGSPRVESAWMSGTALGKQIAADT</sequence>
<proteinExistence type="predicted"/>
<protein>
    <submittedName>
        <fullName evidence="2">NAD/FAD-dependent oxidoreductase</fullName>
    </submittedName>
</protein>
<name>A0A917D7G9_9NOCA</name>
<accession>A0A917D7G9</accession>
<dbReference type="Gene3D" id="3.50.50.60">
    <property type="entry name" value="FAD/NAD(P)-binding domain"/>
    <property type="match status" value="2"/>
</dbReference>
<organism evidence="2 3">
    <name type="scientific">Rhodococcoides trifolii</name>
    <dbReference type="NCBI Taxonomy" id="908250"/>
    <lineage>
        <taxon>Bacteria</taxon>
        <taxon>Bacillati</taxon>
        <taxon>Actinomycetota</taxon>
        <taxon>Actinomycetes</taxon>
        <taxon>Mycobacteriales</taxon>
        <taxon>Nocardiaceae</taxon>
        <taxon>Rhodococcoides</taxon>
    </lineage>
</organism>
<gene>
    <name evidence="2" type="ORF">GCM10007304_29700</name>
</gene>
<dbReference type="RefSeq" id="WP_188545630.1">
    <property type="nucleotide sequence ID" value="NZ_BMCU01000003.1"/>
</dbReference>
<dbReference type="Pfam" id="PF01593">
    <property type="entry name" value="Amino_oxidase"/>
    <property type="match status" value="1"/>
</dbReference>
<dbReference type="InterPro" id="IPR036188">
    <property type="entry name" value="FAD/NAD-bd_sf"/>
</dbReference>
<comment type="caution">
    <text evidence="2">The sequence shown here is derived from an EMBL/GenBank/DDBJ whole genome shotgun (WGS) entry which is preliminary data.</text>
</comment>
<evidence type="ECO:0000313" key="2">
    <source>
        <dbReference type="EMBL" id="GGG13717.1"/>
    </source>
</evidence>